<dbReference type="Pfam" id="PF14525">
    <property type="entry name" value="AraC_binding_2"/>
    <property type="match status" value="1"/>
</dbReference>
<dbReference type="RefSeq" id="WP_044576117.1">
    <property type="nucleotide sequence ID" value="NZ_BAABDR010000060.1"/>
</dbReference>
<accession>A0ABS4MK35</accession>
<evidence type="ECO:0000256" key="3">
    <source>
        <dbReference type="ARBA" id="ARBA00023163"/>
    </source>
</evidence>
<dbReference type="PROSITE" id="PS00041">
    <property type="entry name" value="HTH_ARAC_FAMILY_1"/>
    <property type="match status" value="1"/>
</dbReference>
<feature type="region of interest" description="Disordered" evidence="4">
    <location>
        <begin position="310"/>
        <end position="331"/>
    </location>
</feature>
<dbReference type="Pfam" id="PF12833">
    <property type="entry name" value="HTH_18"/>
    <property type="match status" value="1"/>
</dbReference>
<evidence type="ECO:0000259" key="5">
    <source>
        <dbReference type="PROSITE" id="PS01124"/>
    </source>
</evidence>
<dbReference type="EMBL" id="JAGGLR010000001">
    <property type="protein sequence ID" value="MBP2059686.1"/>
    <property type="molecule type" value="Genomic_DNA"/>
</dbReference>
<keyword evidence="7" id="KW-1185">Reference proteome</keyword>
<organism evidence="6 7">
    <name type="scientific">Streptomyces iranensis</name>
    <dbReference type="NCBI Taxonomy" id="576784"/>
    <lineage>
        <taxon>Bacteria</taxon>
        <taxon>Bacillati</taxon>
        <taxon>Actinomycetota</taxon>
        <taxon>Actinomycetes</taxon>
        <taxon>Kitasatosporales</taxon>
        <taxon>Streptomycetaceae</taxon>
        <taxon>Streptomyces</taxon>
        <taxon>Streptomyces violaceusniger group</taxon>
    </lineage>
</organism>
<keyword evidence="3" id="KW-0804">Transcription</keyword>
<protein>
    <submittedName>
        <fullName evidence="6">AraC-like DNA-binding protein</fullName>
    </submittedName>
</protein>
<dbReference type="InterPro" id="IPR035418">
    <property type="entry name" value="AraC-bd_2"/>
</dbReference>
<proteinExistence type="predicted"/>
<evidence type="ECO:0000256" key="1">
    <source>
        <dbReference type="ARBA" id="ARBA00023015"/>
    </source>
</evidence>
<feature type="compositionally biased region" description="Basic and acidic residues" evidence="4">
    <location>
        <begin position="312"/>
        <end position="322"/>
    </location>
</feature>
<dbReference type="InterPro" id="IPR018062">
    <property type="entry name" value="HTH_AraC-typ_CS"/>
</dbReference>
<dbReference type="PROSITE" id="PS01124">
    <property type="entry name" value="HTH_ARAC_FAMILY_2"/>
    <property type="match status" value="1"/>
</dbReference>
<keyword evidence="2" id="KW-0238">DNA-binding</keyword>
<dbReference type="PANTHER" id="PTHR46796">
    <property type="entry name" value="HTH-TYPE TRANSCRIPTIONAL ACTIVATOR RHAS-RELATED"/>
    <property type="match status" value="1"/>
</dbReference>
<dbReference type="Proteomes" id="UP000756710">
    <property type="component" value="Unassembled WGS sequence"/>
</dbReference>
<name>A0ABS4MK35_9ACTN</name>
<dbReference type="InterPro" id="IPR009057">
    <property type="entry name" value="Homeodomain-like_sf"/>
</dbReference>
<evidence type="ECO:0000256" key="4">
    <source>
        <dbReference type="SAM" id="MobiDB-lite"/>
    </source>
</evidence>
<gene>
    <name evidence="6" type="ORF">J2Z30_000682</name>
</gene>
<keyword evidence="1" id="KW-0805">Transcription regulation</keyword>
<dbReference type="SUPFAM" id="SSF46689">
    <property type="entry name" value="Homeodomain-like"/>
    <property type="match status" value="1"/>
</dbReference>
<dbReference type="PANTHER" id="PTHR46796:SF6">
    <property type="entry name" value="ARAC SUBFAMILY"/>
    <property type="match status" value="1"/>
</dbReference>
<dbReference type="Gene3D" id="1.10.10.60">
    <property type="entry name" value="Homeodomain-like"/>
    <property type="match status" value="1"/>
</dbReference>
<dbReference type="InterPro" id="IPR018060">
    <property type="entry name" value="HTH_AraC"/>
</dbReference>
<evidence type="ECO:0000256" key="2">
    <source>
        <dbReference type="ARBA" id="ARBA00023125"/>
    </source>
</evidence>
<sequence length="331" mass="37392">MLTETVFHSENVPGADRFDYWCELMSATHLPLELRSDHAAEYLACHRVIELGAVKVWPTFYQPLHFYRTPKLIRRSDPEQFHIALPLRGVNHVESAGQTASFVPYELHFFDSSQPYHLYSTNDNGLFSGVGIDIPKALLPKQADQLLGRPMPGREGIGALFTQFLTRLVADSGSLTPTDGPRLGTVLANLACALFAQALDAEHALPSETRQRNLALRIQSFIRQNLPDPQLTPSTIAAAHHISVRYLHRVFRHEDRTVVAWIRHQRLEHAARDLTDPTQHATPIHAIAARWGFACHADFTRAFRSAYGMPPRDYRSEGRTDCSQRLPRPRA</sequence>
<comment type="caution">
    <text evidence="6">The sequence shown here is derived from an EMBL/GenBank/DDBJ whole genome shotgun (WGS) entry which is preliminary data.</text>
</comment>
<reference evidence="6 7" key="1">
    <citation type="submission" date="2021-03" db="EMBL/GenBank/DDBJ databases">
        <title>Genomic Encyclopedia of Type Strains, Phase IV (KMG-IV): sequencing the most valuable type-strain genomes for metagenomic binning, comparative biology and taxonomic classification.</title>
        <authorList>
            <person name="Goeker M."/>
        </authorList>
    </citation>
    <scope>NUCLEOTIDE SEQUENCE [LARGE SCALE GENOMIC DNA]</scope>
    <source>
        <strain evidence="6 7">DSM 41954</strain>
    </source>
</reference>
<evidence type="ECO:0000313" key="7">
    <source>
        <dbReference type="Proteomes" id="UP000756710"/>
    </source>
</evidence>
<feature type="domain" description="HTH araC/xylS-type" evidence="5">
    <location>
        <begin position="216"/>
        <end position="317"/>
    </location>
</feature>
<evidence type="ECO:0000313" key="6">
    <source>
        <dbReference type="EMBL" id="MBP2059686.1"/>
    </source>
</evidence>
<dbReference type="InterPro" id="IPR050204">
    <property type="entry name" value="AraC_XylS_family_regulators"/>
</dbReference>
<dbReference type="SMART" id="SM00342">
    <property type="entry name" value="HTH_ARAC"/>
    <property type="match status" value="1"/>
</dbReference>